<dbReference type="AlphaFoldDB" id="A0A6V7PQ99"/>
<organism evidence="1">
    <name type="scientific">Ananas comosus var. bracteatus</name>
    <name type="common">red pineapple</name>
    <dbReference type="NCBI Taxonomy" id="296719"/>
    <lineage>
        <taxon>Eukaryota</taxon>
        <taxon>Viridiplantae</taxon>
        <taxon>Streptophyta</taxon>
        <taxon>Embryophyta</taxon>
        <taxon>Tracheophyta</taxon>
        <taxon>Spermatophyta</taxon>
        <taxon>Magnoliopsida</taxon>
        <taxon>Liliopsida</taxon>
        <taxon>Poales</taxon>
        <taxon>Bromeliaceae</taxon>
        <taxon>Bromelioideae</taxon>
        <taxon>Ananas</taxon>
    </lineage>
</organism>
<protein>
    <submittedName>
        <fullName evidence="1">Uncharacterized protein</fullName>
    </submittedName>
</protein>
<evidence type="ECO:0000313" key="1">
    <source>
        <dbReference type="EMBL" id="CAD1833034.1"/>
    </source>
</evidence>
<dbReference type="EMBL" id="LR862150">
    <property type="protein sequence ID" value="CAD1833034.1"/>
    <property type="molecule type" value="Genomic_DNA"/>
</dbReference>
<sequence length="104" mass="11301">MNRDLVDGRASQAVSSGVISLLRIKRGASRVRRHGPVAVCGEWFNLRANRLDLAQGMIMVFHIYGKIGGIGGRTHWELCLILTPNFAEPSTSACVEDRGKGIAP</sequence>
<name>A0A6V7PQ99_ANACO</name>
<reference evidence="1" key="1">
    <citation type="submission" date="2020-07" db="EMBL/GenBank/DDBJ databases">
        <authorList>
            <person name="Lin J."/>
        </authorList>
    </citation>
    <scope>NUCLEOTIDE SEQUENCE</scope>
</reference>
<accession>A0A6V7PQ99</accession>
<proteinExistence type="predicted"/>
<gene>
    <name evidence="1" type="ORF">CB5_LOCUS16245</name>
</gene>